<accession>A0ABW1M3D7</accession>
<proteinExistence type="predicted"/>
<evidence type="ECO:0000256" key="1">
    <source>
        <dbReference type="SAM" id="Phobius"/>
    </source>
</evidence>
<dbReference type="EMBL" id="JBHSPT010000045">
    <property type="protein sequence ID" value="MFC6057627.1"/>
    <property type="molecule type" value="Genomic_DNA"/>
</dbReference>
<keyword evidence="3" id="KW-1185">Reference proteome</keyword>
<feature type="transmembrane region" description="Helical" evidence="1">
    <location>
        <begin position="20"/>
        <end position="43"/>
    </location>
</feature>
<organism evidence="2 3">
    <name type="scientific">Streptomyces pratens</name>
    <dbReference type="NCBI Taxonomy" id="887456"/>
    <lineage>
        <taxon>Bacteria</taxon>
        <taxon>Bacillati</taxon>
        <taxon>Actinomycetota</taxon>
        <taxon>Actinomycetes</taxon>
        <taxon>Kitasatosporales</taxon>
        <taxon>Streptomycetaceae</taxon>
        <taxon>Streptomyces</taxon>
    </lineage>
</organism>
<sequence>MEAGKAMGVFTWVKDHYQWVMRAGGGMVIATGLLMGTGIWSYFISQMQSWTAGCNIGI</sequence>
<comment type="caution">
    <text evidence="2">The sequence shown here is derived from an EMBL/GenBank/DDBJ whole genome shotgun (WGS) entry which is preliminary data.</text>
</comment>
<keyword evidence="1" id="KW-1133">Transmembrane helix</keyword>
<name>A0ABW1M3D7_9ACTN</name>
<evidence type="ECO:0000313" key="3">
    <source>
        <dbReference type="Proteomes" id="UP001596242"/>
    </source>
</evidence>
<evidence type="ECO:0000313" key="2">
    <source>
        <dbReference type="EMBL" id="MFC6057627.1"/>
    </source>
</evidence>
<reference evidence="3" key="1">
    <citation type="journal article" date="2019" name="Int. J. Syst. Evol. Microbiol.">
        <title>The Global Catalogue of Microorganisms (GCM) 10K type strain sequencing project: providing services to taxonomists for standard genome sequencing and annotation.</title>
        <authorList>
            <consortium name="The Broad Institute Genomics Platform"/>
            <consortium name="The Broad Institute Genome Sequencing Center for Infectious Disease"/>
            <person name="Wu L."/>
            <person name="Ma J."/>
        </authorList>
    </citation>
    <scope>NUCLEOTIDE SEQUENCE [LARGE SCALE GENOMIC DNA]</scope>
    <source>
        <strain evidence="3">JCM 12763</strain>
    </source>
</reference>
<gene>
    <name evidence="2" type="ORF">ACFP50_19855</name>
</gene>
<dbReference type="Proteomes" id="UP001596242">
    <property type="component" value="Unassembled WGS sequence"/>
</dbReference>
<protein>
    <submittedName>
        <fullName evidence="2">Uncharacterized protein</fullName>
    </submittedName>
</protein>
<keyword evidence="1" id="KW-0472">Membrane</keyword>
<keyword evidence="1" id="KW-0812">Transmembrane</keyword>